<evidence type="ECO:0000259" key="7">
    <source>
        <dbReference type="Pfam" id="PF04082"/>
    </source>
</evidence>
<keyword evidence="4" id="KW-0804">Transcription</keyword>
<dbReference type="STRING" id="590646.G3B3R1"/>
<dbReference type="PANTHER" id="PTHR47338:SF5">
    <property type="entry name" value="ZN(II)2CYS6 TRANSCRIPTION FACTOR (EUROFUNG)"/>
    <property type="match status" value="1"/>
</dbReference>
<evidence type="ECO:0000313" key="8">
    <source>
        <dbReference type="EMBL" id="EGV64214.1"/>
    </source>
</evidence>
<dbReference type="eggNOG" id="ENOG502QS5N">
    <property type="taxonomic scope" value="Eukaryota"/>
</dbReference>
<dbReference type="CDD" id="cd12148">
    <property type="entry name" value="fungal_TF_MHR"/>
    <property type="match status" value="1"/>
</dbReference>
<dbReference type="EMBL" id="GL996521">
    <property type="protein sequence ID" value="EGV64214.1"/>
    <property type="molecule type" value="Genomic_DNA"/>
</dbReference>
<evidence type="ECO:0000256" key="4">
    <source>
        <dbReference type="ARBA" id="ARBA00023163"/>
    </source>
</evidence>
<dbReference type="GO" id="GO:0003677">
    <property type="term" value="F:DNA binding"/>
    <property type="evidence" value="ECO:0007669"/>
    <property type="project" value="InterPro"/>
</dbReference>
<keyword evidence="9" id="KW-1185">Reference proteome</keyword>
<dbReference type="GO" id="GO:0005634">
    <property type="term" value="C:nucleus"/>
    <property type="evidence" value="ECO:0007669"/>
    <property type="project" value="UniProtKB-SubCell"/>
</dbReference>
<accession>G3B3R1</accession>
<dbReference type="InterPro" id="IPR050815">
    <property type="entry name" value="TF_fung"/>
</dbReference>
<dbReference type="InterPro" id="IPR007219">
    <property type="entry name" value="XnlR_reg_dom"/>
</dbReference>
<feature type="region of interest" description="Disordered" evidence="6">
    <location>
        <begin position="29"/>
        <end position="56"/>
    </location>
</feature>
<dbReference type="CDD" id="cd00067">
    <property type="entry name" value="GAL4"/>
    <property type="match status" value="1"/>
</dbReference>
<sequence>MRRVIACEYCRKRKSKCIHSGYPASTIEQSNKKRRVASIPGVQGEKSSSESPKTTVVAPRPPISVYIPSVKDSVVLKNVFTNIKKWFPELLFLHLPSLQLGKAEPVVLNALLALYNCIKDESEDIDGLGINNFDVYYNRAVLELSTPTLIFESPTLEAVESLLILTMLDWHRDNHYKSRMMIGIASSMVESFDRLLKRGDDLESGLDNDSAFNSERVLRIFWSCFIIERVISGGRDRNSSLNFLNVYSVSLPVCEEKFLYMNSVNSVAESRLETLGSFNQLTFPENENNSGSFLIRLYELWGKIMNFLVKGGRRTYRDPPWSEKSVFYLIKAKLYEFYTKLPECWKWSRERFHVHTLRGSENEFVMVNILYNLCLVCLSREYVPFFPHSNDKPVGPTESPILPAPPDPEFWNKNSLLKFDSARALISIIRCAEEDETCGIKSPFYAYCIYTAALSAFYGSSFHWMDPHASQYIGDPEYDFSITGMQMMQILSEKSKKSSISLSWVNTAYLVCDLYKAISNNREKAIELQLGRNSLRRLEDSIQMTNTGHDTEESRELINAVNTGGSGKGVTPSELGGDNETQADFFVMSQDFLLSGNDNDQVEFLARILKEMTE</sequence>
<keyword evidence="2" id="KW-0479">Metal-binding</keyword>
<reference evidence="8 9" key="1">
    <citation type="journal article" date="2011" name="Proc. Natl. Acad. Sci. U.S.A.">
        <title>Comparative genomics of xylose-fermenting fungi for enhanced biofuel production.</title>
        <authorList>
            <person name="Wohlbach D.J."/>
            <person name="Kuo A."/>
            <person name="Sato T.K."/>
            <person name="Potts K.M."/>
            <person name="Salamov A.A."/>
            <person name="LaButti K.M."/>
            <person name="Sun H."/>
            <person name="Clum A."/>
            <person name="Pangilinan J.L."/>
            <person name="Lindquist E.A."/>
            <person name="Lucas S."/>
            <person name="Lapidus A."/>
            <person name="Jin M."/>
            <person name="Gunawan C."/>
            <person name="Balan V."/>
            <person name="Dale B.E."/>
            <person name="Jeffries T.W."/>
            <person name="Zinkel R."/>
            <person name="Barry K.W."/>
            <person name="Grigoriev I.V."/>
            <person name="Gasch A.P."/>
        </authorList>
    </citation>
    <scope>NUCLEOTIDE SEQUENCE [LARGE SCALE GENOMIC DNA]</scope>
    <source>
        <strain evidence="9">ATCC 10573 / BCRC 21748 / CBS 615 / JCM 9827 / NBRC 10315 / NRRL Y-1498 / VKM Y-70</strain>
    </source>
</reference>
<keyword evidence="5" id="KW-0539">Nucleus</keyword>
<dbReference type="Proteomes" id="UP000000707">
    <property type="component" value="Unassembled WGS sequence"/>
</dbReference>
<evidence type="ECO:0000313" key="9">
    <source>
        <dbReference type="Proteomes" id="UP000000707"/>
    </source>
</evidence>
<organism evidence="9">
    <name type="scientific">Candida tenuis (strain ATCC 10573 / BCRC 21748 / CBS 615 / JCM 9827 / NBRC 10315 / NRRL Y-1498 / VKM Y-70)</name>
    <name type="common">Yeast</name>
    <name type="synonym">Yamadazyma tenuis</name>
    <dbReference type="NCBI Taxonomy" id="590646"/>
    <lineage>
        <taxon>Eukaryota</taxon>
        <taxon>Fungi</taxon>
        <taxon>Dikarya</taxon>
        <taxon>Ascomycota</taxon>
        <taxon>Saccharomycotina</taxon>
        <taxon>Pichiomycetes</taxon>
        <taxon>Debaryomycetaceae</taxon>
        <taxon>Yamadazyma</taxon>
    </lineage>
</organism>
<feature type="domain" description="Xylanolytic transcriptional activator regulatory" evidence="7">
    <location>
        <begin position="85"/>
        <end position="315"/>
    </location>
</feature>
<evidence type="ECO:0000256" key="1">
    <source>
        <dbReference type="ARBA" id="ARBA00004123"/>
    </source>
</evidence>
<dbReference type="Pfam" id="PF04082">
    <property type="entry name" value="Fungal_trans"/>
    <property type="match status" value="1"/>
</dbReference>
<gene>
    <name evidence="8" type="ORF">CANTEDRAFT_134801</name>
</gene>
<dbReference type="OrthoDB" id="39175at2759"/>
<name>G3B3R1_CANTC</name>
<dbReference type="HOGENOM" id="CLU_433495_0_0_1"/>
<feature type="compositionally biased region" description="Polar residues" evidence="6">
    <location>
        <begin position="45"/>
        <end position="54"/>
    </location>
</feature>
<dbReference type="GO" id="GO:0008270">
    <property type="term" value="F:zinc ion binding"/>
    <property type="evidence" value="ECO:0007669"/>
    <property type="project" value="InterPro"/>
</dbReference>
<protein>
    <recommendedName>
        <fullName evidence="7">Xylanolytic transcriptional activator regulatory domain-containing protein</fullName>
    </recommendedName>
</protein>
<comment type="subcellular location">
    <subcellularLocation>
        <location evidence="1">Nucleus</location>
    </subcellularLocation>
</comment>
<evidence type="ECO:0000256" key="3">
    <source>
        <dbReference type="ARBA" id="ARBA00023015"/>
    </source>
</evidence>
<evidence type="ECO:0000256" key="6">
    <source>
        <dbReference type="SAM" id="MobiDB-lite"/>
    </source>
</evidence>
<dbReference type="InterPro" id="IPR001138">
    <property type="entry name" value="Zn2Cys6_DnaBD"/>
</dbReference>
<proteinExistence type="predicted"/>
<evidence type="ECO:0000256" key="2">
    <source>
        <dbReference type="ARBA" id="ARBA00022723"/>
    </source>
</evidence>
<dbReference type="GO" id="GO:0006351">
    <property type="term" value="P:DNA-templated transcription"/>
    <property type="evidence" value="ECO:0007669"/>
    <property type="project" value="InterPro"/>
</dbReference>
<evidence type="ECO:0000256" key="5">
    <source>
        <dbReference type="ARBA" id="ARBA00023242"/>
    </source>
</evidence>
<dbReference type="PANTHER" id="PTHR47338">
    <property type="entry name" value="ZN(II)2CYS6 TRANSCRIPTION FACTOR (EUROFUNG)-RELATED"/>
    <property type="match status" value="1"/>
</dbReference>
<dbReference type="AlphaFoldDB" id="G3B3R1"/>
<dbReference type="GO" id="GO:0000981">
    <property type="term" value="F:DNA-binding transcription factor activity, RNA polymerase II-specific"/>
    <property type="evidence" value="ECO:0007669"/>
    <property type="project" value="InterPro"/>
</dbReference>
<keyword evidence="3" id="KW-0805">Transcription regulation</keyword>